<dbReference type="SUPFAM" id="SSF81301">
    <property type="entry name" value="Nucleotidyltransferase"/>
    <property type="match status" value="1"/>
</dbReference>
<dbReference type="AlphaFoldDB" id="A0AAE4FPB4"/>
<dbReference type="RefSeq" id="WP_322876561.1">
    <property type="nucleotide sequence ID" value="NZ_JAVMIP010000001.1"/>
</dbReference>
<protein>
    <submittedName>
        <fullName evidence="1">Uncharacterized protein</fullName>
    </submittedName>
</protein>
<sequence length="69" mass="7832">MRQQEALVLLANHQNALKDFGVESLILLGSQARDKVQPDSDIEREHWSCTCTVTNRIKYQGIYVANISD</sequence>
<keyword evidence="2" id="KW-1185">Reference proteome</keyword>
<evidence type="ECO:0000313" key="1">
    <source>
        <dbReference type="EMBL" id="MDS3859223.1"/>
    </source>
</evidence>
<organism evidence="1 2">
    <name type="scientific">Pseudocalidococcus azoricus BACA0444</name>
    <dbReference type="NCBI Taxonomy" id="2918990"/>
    <lineage>
        <taxon>Bacteria</taxon>
        <taxon>Bacillati</taxon>
        <taxon>Cyanobacteriota</taxon>
        <taxon>Cyanophyceae</taxon>
        <taxon>Acaryochloridales</taxon>
        <taxon>Thermosynechococcaceae</taxon>
        <taxon>Pseudocalidococcus</taxon>
        <taxon>Pseudocalidococcus azoricus</taxon>
    </lineage>
</organism>
<gene>
    <name evidence="1" type="ORF">RIF25_00240</name>
</gene>
<evidence type="ECO:0000313" key="2">
    <source>
        <dbReference type="Proteomes" id="UP001268256"/>
    </source>
</evidence>
<dbReference type="EMBL" id="JAVMIP010000001">
    <property type="protein sequence ID" value="MDS3859223.1"/>
    <property type="molecule type" value="Genomic_DNA"/>
</dbReference>
<name>A0AAE4FPB4_9CYAN</name>
<proteinExistence type="predicted"/>
<dbReference type="InterPro" id="IPR043519">
    <property type="entry name" value="NT_sf"/>
</dbReference>
<reference evidence="2" key="1">
    <citation type="submission" date="2023-07" db="EMBL/GenBank/DDBJ databases">
        <authorList>
            <person name="Luz R."/>
            <person name="Cordeiro R."/>
            <person name="Fonseca A."/>
            <person name="Goncalves V."/>
        </authorList>
    </citation>
    <scope>NUCLEOTIDE SEQUENCE [LARGE SCALE GENOMIC DNA]</scope>
    <source>
        <strain evidence="2">BACA0444</strain>
    </source>
</reference>
<dbReference type="Proteomes" id="UP001268256">
    <property type="component" value="Unassembled WGS sequence"/>
</dbReference>
<comment type="caution">
    <text evidence="1">The sequence shown here is derived from an EMBL/GenBank/DDBJ whole genome shotgun (WGS) entry which is preliminary data.</text>
</comment>
<accession>A0AAE4FPB4</accession>